<sequence>MFSNKSTFYRITALFFVVLLTTTLLTSCGTSKNIAANKGTIDSRNQSLASADNKITSQQLLLTAQTQELKTAIATLIDASELLVGEESYNQALWLSQQLINLTDNVQDKYRLALVSADSLLKLNEIELAFKQLEIANELSTDSNVIHRENYYFLLADIQQRRALEISAVNAKLHWFSSSLNTDVDDIYQLWQALSLLSTWQVSQLAALDPPYIKGWQQLLTYAHKFGGDINRFDAYLTQWQGDFSAHPAQAIIETLRITEQNPQKLIENIAIILPLSGKQASAGKAAQQGILAAYSNIPNKNLTFIDADTLDWTLLNEQLIALDSHFIIGPLLKNNVDKFLAQDEILLPSLLLNTPKVEQRNTEQFILSMRPEDEAYQAATTLSRKNYSSPVILSHRDTASKRIARAFTKQWQLINGYSPEVVYFEKGKMMQEQLKASLEVDSSQARIKDLKIRVKQSIDSEPRNRRDIDMFYLVGSPAQTKLLKPYIDVNTSPFATIIPVYASSRSHSSKQDSSKHNDLRNLIFTEMPWLLSSQQQNAQLADLSKALWPSRSDSLQRIFAMGYDSLYLVEKLPLMKQKPYVRHYGQTGILKLNSNNTLTRSLLWGIYKDGEVTEIAMD</sequence>
<dbReference type="SUPFAM" id="SSF53822">
    <property type="entry name" value="Periplasmic binding protein-like I"/>
    <property type="match status" value="1"/>
</dbReference>
<comment type="caution">
    <text evidence="3">The sequence shown here is derived from an EMBL/GenBank/DDBJ whole genome shotgun (WGS) entry which is preliminary data.</text>
</comment>
<accession>A0A5C6Q9Q9</accession>
<proteinExistence type="predicted"/>
<reference evidence="3 5" key="1">
    <citation type="submission" date="2019-07" db="EMBL/GenBank/DDBJ databases">
        <title>Genomes of sea-ice associated Colwellia species.</title>
        <authorList>
            <person name="Bowman J.P."/>
        </authorList>
    </citation>
    <scope>NUCLEOTIDE SEQUENCE [LARGE SCALE GENOMIC DNA]</scope>
    <source>
        <strain evidence="2 4">ACAM 607</strain>
        <strain evidence="3 5">IC036</strain>
    </source>
</reference>
<name>A0A5C6Q9Q9_9GAMM</name>
<evidence type="ECO:0000313" key="5">
    <source>
        <dbReference type="Proteomes" id="UP000321917"/>
    </source>
</evidence>
<dbReference type="Pfam" id="PF04348">
    <property type="entry name" value="LppC"/>
    <property type="match status" value="1"/>
</dbReference>
<protein>
    <submittedName>
        <fullName evidence="3">Penicillin-binding protein activator</fullName>
    </submittedName>
</protein>
<dbReference type="Proteomes" id="UP000321917">
    <property type="component" value="Unassembled WGS sequence"/>
</dbReference>
<dbReference type="RefSeq" id="WP_146799554.1">
    <property type="nucleotide sequence ID" value="NZ_VOLQ01000023.1"/>
</dbReference>
<dbReference type="AlphaFoldDB" id="A0A5C6Q9Q9"/>
<gene>
    <name evidence="2" type="ORF">ESZ26_10375</name>
    <name evidence="3" type="ORF">ESZ27_12465</name>
</gene>
<dbReference type="OrthoDB" id="6708821at2"/>
<dbReference type="Gene3D" id="3.40.50.2300">
    <property type="match status" value="2"/>
</dbReference>
<keyword evidence="4" id="KW-1185">Reference proteome</keyword>
<evidence type="ECO:0000313" key="3">
    <source>
        <dbReference type="EMBL" id="TWX65483.1"/>
    </source>
</evidence>
<dbReference type="InterPro" id="IPR007443">
    <property type="entry name" value="LpoA"/>
</dbReference>
<evidence type="ECO:0000256" key="1">
    <source>
        <dbReference type="ARBA" id="ARBA00023136"/>
    </source>
</evidence>
<dbReference type="Proteomes" id="UP000321525">
    <property type="component" value="Unassembled WGS sequence"/>
</dbReference>
<dbReference type="GO" id="GO:0030234">
    <property type="term" value="F:enzyme regulator activity"/>
    <property type="evidence" value="ECO:0007669"/>
    <property type="project" value="TreeGrafter"/>
</dbReference>
<dbReference type="GO" id="GO:0009252">
    <property type="term" value="P:peptidoglycan biosynthetic process"/>
    <property type="evidence" value="ECO:0007669"/>
    <property type="project" value="TreeGrafter"/>
</dbReference>
<evidence type="ECO:0000313" key="4">
    <source>
        <dbReference type="Proteomes" id="UP000321525"/>
    </source>
</evidence>
<dbReference type="EMBL" id="VOLQ01000023">
    <property type="protein sequence ID" value="TWX65483.1"/>
    <property type="molecule type" value="Genomic_DNA"/>
</dbReference>
<evidence type="ECO:0000313" key="2">
    <source>
        <dbReference type="EMBL" id="TWX59359.1"/>
    </source>
</evidence>
<dbReference type="EMBL" id="VOLR01000012">
    <property type="protein sequence ID" value="TWX59359.1"/>
    <property type="molecule type" value="Genomic_DNA"/>
</dbReference>
<dbReference type="InterPro" id="IPR028082">
    <property type="entry name" value="Peripla_BP_I"/>
</dbReference>
<dbReference type="PROSITE" id="PS51257">
    <property type="entry name" value="PROKAR_LIPOPROTEIN"/>
    <property type="match status" value="1"/>
</dbReference>
<dbReference type="Gene3D" id="1.25.40.650">
    <property type="match status" value="1"/>
</dbReference>
<organism evidence="3 5">
    <name type="scientific">Colwellia hornerae</name>
    <dbReference type="NCBI Taxonomy" id="89402"/>
    <lineage>
        <taxon>Bacteria</taxon>
        <taxon>Pseudomonadati</taxon>
        <taxon>Pseudomonadota</taxon>
        <taxon>Gammaproteobacteria</taxon>
        <taxon>Alteromonadales</taxon>
        <taxon>Colwelliaceae</taxon>
        <taxon>Colwellia</taxon>
    </lineage>
</organism>
<keyword evidence="1" id="KW-0472">Membrane</keyword>
<dbReference type="PANTHER" id="PTHR38038:SF1">
    <property type="entry name" value="PENICILLIN-BINDING PROTEIN ACTIVATOR LPOA"/>
    <property type="match status" value="1"/>
</dbReference>
<dbReference type="GO" id="GO:0031241">
    <property type="term" value="C:periplasmic side of cell outer membrane"/>
    <property type="evidence" value="ECO:0007669"/>
    <property type="project" value="TreeGrafter"/>
</dbReference>
<dbReference type="CDD" id="cd06339">
    <property type="entry name" value="PBP1_YraM_LppC_lipoprotein-like"/>
    <property type="match status" value="1"/>
</dbReference>
<dbReference type="PANTHER" id="PTHR38038">
    <property type="entry name" value="PENICILLIN-BINDING PROTEIN ACTIVATOR LPOA"/>
    <property type="match status" value="1"/>
</dbReference>